<dbReference type="InterPro" id="IPR013320">
    <property type="entry name" value="ConA-like_dom_sf"/>
</dbReference>
<dbReference type="SMART" id="SM00560">
    <property type="entry name" value="LamGL"/>
    <property type="match status" value="1"/>
</dbReference>
<reference evidence="7 8" key="1">
    <citation type="journal article" date="2016" name="Nat. Commun.">
        <title>Thousands of microbial genomes shed light on interconnected biogeochemical processes in an aquifer system.</title>
        <authorList>
            <person name="Anantharaman K."/>
            <person name="Brown C.T."/>
            <person name="Hug L.A."/>
            <person name="Sharon I."/>
            <person name="Castelle C.J."/>
            <person name="Probst A.J."/>
            <person name="Thomas B.C."/>
            <person name="Singh A."/>
            <person name="Wilkins M.J."/>
            <person name="Karaoz U."/>
            <person name="Brodie E.L."/>
            <person name="Williams K.H."/>
            <person name="Hubbard S.S."/>
            <person name="Banfield J.F."/>
        </authorList>
    </citation>
    <scope>NUCLEOTIDE SEQUENCE [LARGE SCALE GENOMIC DNA]</scope>
</reference>
<proteinExistence type="predicted"/>
<evidence type="ECO:0000259" key="6">
    <source>
        <dbReference type="SMART" id="SM00560"/>
    </source>
</evidence>
<dbReference type="InterPro" id="IPR006558">
    <property type="entry name" value="LamG-like"/>
</dbReference>
<gene>
    <name evidence="7" type="ORF">A2755_02970</name>
</gene>
<keyword evidence="2" id="KW-1015">Disulfide bond</keyword>
<keyword evidence="1 5" id="KW-0732">Signal</keyword>
<dbReference type="SUPFAM" id="SSF49363">
    <property type="entry name" value="Purple acid phosphatase, N-terminal domain"/>
    <property type="match status" value="1"/>
</dbReference>
<organism evidence="7 8">
    <name type="scientific">Candidatus Wolfebacteria bacterium RIFCSPHIGHO2_01_FULL_48_22</name>
    <dbReference type="NCBI Taxonomy" id="1802555"/>
    <lineage>
        <taxon>Bacteria</taxon>
        <taxon>Candidatus Wolfeibacteriota</taxon>
    </lineage>
</organism>
<feature type="transmembrane region" description="Helical" evidence="4">
    <location>
        <begin position="601"/>
        <end position="618"/>
    </location>
</feature>
<keyword evidence="4" id="KW-0472">Membrane</keyword>
<dbReference type="AlphaFoldDB" id="A0A1F8DTL1"/>
<dbReference type="EMBL" id="MGIP01000011">
    <property type="protein sequence ID" value="OGM91329.1"/>
    <property type="molecule type" value="Genomic_DNA"/>
</dbReference>
<dbReference type="GO" id="GO:0046872">
    <property type="term" value="F:metal ion binding"/>
    <property type="evidence" value="ECO:0007669"/>
    <property type="project" value="InterPro"/>
</dbReference>
<evidence type="ECO:0000256" key="4">
    <source>
        <dbReference type="SAM" id="Phobius"/>
    </source>
</evidence>
<sequence length="626" mass="68704">MKKTTSSAVVKVGTLLLVFALAFSFFMLPHYAQANVHESADTEEVISNAWWNDAFSHRIKITFDTTETAQNENLINFPALVQLTGLLISYDDTQDQGQDIRFLDSDNATQLPYEIELWDETGISTTWVKVPQIDKNSDADHIWMYYGNPDAEDDQSPADVWDEHYLGVWHLNQDPMETIEDSTDNDVDGTGSATLTSTDLVQGALGNALSFGGEEESDRVQMENSDGLDTPAQITVEAFAMTRSFVSPASVLMWRDNLGGKRIFQLYHNDEGVSKFYLFGGGRLDPYVSGANVIPLNEWYLLIGTYDGSAQKLFINGEEDAAKDEIFSIATGSAKLALGRSSDEDDPVNQYPLDGILDEVRVSNVARSVEWIAFEYCNMAGECSVYAESEGNQVQISDEETTEITDSGFTFTWTTDKPATSRVVYGTSSISDAELGESPNYGYPFSTDEADVDPKVISHSVAISDLESGTMYYFRAISSASPETVGGEMSTSTAVTPTPSPEQDDSSGRGTTSGGSRARTSPSPEPSQTPQTALFTPSPVLFVAQSQSAGINPTPTAASSFEELTLITPTPQELPQESPEESEENSRQTATILDLFQGGNIWWWFLALVLIGTGWYIYKSKKRIRQ</sequence>
<dbReference type="SUPFAM" id="SSF49899">
    <property type="entry name" value="Concanavalin A-like lectins/glucanases"/>
    <property type="match status" value="1"/>
</dbReference>
<dbReference type="GO" id="GO:0003993">
    <property type="term" value="F:acid phosphatase activity"/>
    <property type="evidence" value="ECO:0007669"/>
    <property type="project" value="InterPro"/>
</dbReference>
<evidence type="ECO:0000256" key="1">
    <source>
        <dbReference type="ARBA" id="ARBA00022729"/>
    </source>
</evidence>
<evidence type="ECO:0000256" key="2">
    <source>
        <dbReference type="ARBA" id="ARBA00023157"/>
    </source>
</evidence>
<name>A0A1F8DTL1_9BACT</name>
<evidence type="ECO:0000256" key="5">
    <source>
        <dbReference type="SAM" id="SignalP"/>
    </source>
</evidence>
<evidence type="ECO:0000313" key="7">
    <source>
        <dbReference type="EMBL" id="OGM91329.1"/>
    </source>
</evidence>
<dbReference type="Proteomes" id="UP000177029">
    <property type="component" value="Unassembled WGS sequence"/>
</dbReference>
<dbReference type="InterPro" id="IPR008963">
    <property type="entry name" value="Purple_acid_Pase-like_N"/>
</dbReference>
<keyword evidence="4" id="KW-0812">Transmembrane</keyword>
<dbReference type="Gene3D" id="2.60.40.380">
    <property type="entry name" value="Purple acid phosphatase-like, N-terminal"/>
    <property type="match status" value="1"/>
</dbReference>
<accession>A0A1F8DTL1</accession>
<dbReference type="Pfam" id="PF10102">
    <property type="entry name" value="DUF2341"/>
    <property type="match status" value="1"/>
</dbReference>
<evidence type="ECO:0000313" key="8">
    <source>
        <dbReference type="Proteomes" id="UP000177029"/>
    </source>
</evidence>
<evidence type="ECO:0000256" key="3">
    <source>
        <dbReference type="SAM" id="MobiDB-lite"/>
    </source>
</evidence>
<feature type="domain" description="LamG-like jellyroll fold" evidence="6">
    <location>
        <begin position="232"/>
        <end position="370"/>
    </location>
</feature>
<dbReference type="STRING" id="1802555.A2755_02970"/>
<feature type="region of interest" description="Disordered" evidence="3">
    <location>
        <begin position="481"/>
        <end position="533"/>
    </location>
</feature>
<feature type="chain" id="PRO_5009535194" description="LamG-like jellyroll fold domain-containing protein" evidence="5">
    <location>
        <begin position="35"/>
        <end position="626"/>
    </location>
</feature>
<comment type="caution">
    <text evidence="7">The sequence shown here is derived from an EMBL/GenBank/DDBJ whole genome shotgun (WGS) entry which is preliminary data.</text>
</comment>
<keyword evidence="4" id="KW-1133">Transmembrane helix</keyword>
<dbReference type="InterPro" id="IPR018765">
    <property type="entry name" value="DUF2341"/>
</dbReference>
<feature type="signal peptide" evidence="5">
    <location>
        <begin position="1"/>
        <end position="34"/>
    </location>
</feature>
<dbReference type="Pfam" id="PF13385">
    <property type="entry name" value="Laminin_G_3"/>
    <property type="match status" value="1"/>
</dbReference>
<dbReference type="Gene3D" id="2.60.120.200">
    <property type="match status" value="1"/>
</dbReference>
<protein>
    <recommendedName>
        <fullName evidence="6">LamG-like jellyroll fold domain-containing protein</fullName>
    </recommendedName>
</protein>
<feature type="compositionally biased region" description="Low complexity" evidence="3">
    <location>
        <begin position="508"/>
        <end position="532"/>
    </location>
</feature>